<dbReference type="GO" id="GO:0000150">
    <property type="term" value="F:DNA strand exchange activity"/>
    <property type="evidence" value="ECO:0007669"/>
    <property type="project" value="InterPro"/>
</dbReference>
<accession>A0A919J4Z4</accession>
<organism evidence="3 4">
    <name type="scientific">Paractinoplanes ferrugineus</name>
    <dbReference type="NCBI Taxonomy" id="113564"/>
    <lineage>
        <taxon>Bacteria</taxon>
        <taxon>Bacillati</taxon>
        <taxon>Actinomycetota</taxon>
        <taxon>Actinomycetes</taxon>
        <taxon>Micromonosporales</taxon>
        <taxon>Micromonosporaceae</taxon>
        <taxon>Paractinoplanes</taxon>
    </lineage>
</organism>
<dbReference type="AlphaFoldDB" id="A0A919J4Z4"/>
<dbReference type="Pfam" id="PF07508">
    <property type="entry name" value="Recombinase"/>
    <property type="match status" value="1"/>
</dbReference>
<feature type="domain" description="Recombinase" evidence="2">
    <location>
        <begin position="176"/>
        <end position="283"/>
    </location>
</feature>
<dbReference type="Proteomes" id="UP000598174">
    <property type="component" value="Unassembled WGS sequence"/>
</dbReference>
<dbReference type="CDD" id="cd03768">
    <property type="entry name" value="SR_ResInv"/>
    <property type="match status" value="1"/>
</dbReference>
<dbReference type="PANTHER" id="PTHR30461">
    <property type="entry name" value="DNA-INVERTASE FROM LAMBDOID PROPHAGE"/>
    <property type="match status" value="1"/>
</dbReference>
<dbReference type="Gene3D" id="3.90.1750.20">
    <property type="entry name" value="Putative Large Serine Recombinase, Chain B, Domain 2"/>
    <property type="match status" value="1"/>
</dbReference>
<dbReference type="SUPFAM" id="SSF53041">
    <property type="entry name" value="Resolvase-like"/>
    <property type="match status" value="1"/>
</dbReference>
<dbReference type="Pfam" id="PF00239">
    <property type="entry name" value="Resolvase"/>
    <property type="match status" value="1"/>
</dbReference>
<dbReference type="PROSITE" id="PS51737">
    <property type="entry name" value="RECOMBINASE_DNA_BIND"/>
    <property type="match status" value="1"/>
</dbReference>
<dbReference type="InterPro" id="IPR025827">
    <property type="entry name" value="Zn_ribbon_recom_dom"/>
</dbReference>
<keyword evidence="4" id="KW-1185">Reference proteome</keyword>
<protein>
    <submittedName>
        <fullName evidence="3">Recombinase RecB</fullName>
    </submittedName>
</protein>
<dbReference type="InterPro" id="IPR011109">
    <property type="entry name" value="DNA_bind_recombinase_dom"/>
</dbReference>
<sequence>MAKKTRTAHRIRQIEEAFTRRVAIYIRRSTDEDNQPYSLEAQETKLRAFVESQPGDWQIVKIYSDDASGATTDREELQNMLRAARAGLFDTVLVYRVDRFSRRLRDLVGLLDDLADAGVAFRSATEPFDTSTPVGRMLVQMLGVFAEFEREVIIDRVIAGMERKATKGLWNGGPVPIGYVKDSKTNNIVVVEAEAAVVRLIFDLYTKDRLGTRAIANALNDRGLRTKRGRVWSSAAVEVVVTNRLYIGEKSFRDITVIDAHPAIITQDQFSKAQTILNRRGEEIGQRAANPSDYTLTGKIACPQCGRKYIGTAANGRSNRYRYYTCWTRNRYGTKQGCGIHRFSADHLEEAIGQALIDFYTSGHDVIDQAVSEFLTAHGQATGKVHEELDATKRQLKEASIAIDRYLTAFERGTFDDQDPDVKARLVDLRKQTKQLRADKARLEFELDKPPTGPSPEELALLRGQITEIIRSGGHRARKALFEALIEDIEIQSDDSVIPRFRIPTTRDDEWLTLESALDQNQPDGAVRALPTMVGDTGIEPVTSPV</sequence>
<reference evidence="3" key="1">
    <citation type="submission" date="2021-01" db="EMBL/GenBank/DDBJ databases">
        <title>Whole genome shotgun sequence of Actinoplanes ferrugineus NBRC 15555.</title>
        <authorList>
            <person name="Komaki H."/>
            <person name="Tamura T."/>
        </authorList>
    </citation>
    <scope>NUCLEOTIDE SEQUENCE</scope>
    <source>
        <strain evidence="3">NBRC 15555</strain>
    </source>
</reference>
<dbReference type="PROSITE" id="PS51736">
    <property type="entry name" value="RECOMBINASES_3"/>
    <property type="match status" value="1"/>
</dbReference>
<gene>
    <name evidence="3" type="ORF">Afe05nite_53070</name>
</gene>
<dbReference type="PANTHER" id="PTHR30461:SF23">
    <property type="entry name" value="DNA RECOMBINASE-RELATED"/>
    <property type="match status" value="1"/>
</dbReference>
<evidence type="ECO:0000259" key="1">
    <source>
        <dbReference type="PROSITE" id="PS51736"/>
    </source>
</evidence>
<dbReference type="Pfam" id="PF13408">
    <property type="entry name" value="Zn_ribbon_recom"/>
    <property type="match status" value="1"/>
</dbReference>
<dbReference type="SMART" id="SM00857">
    <property type="entry name" value="Resolvase"/>
    <property type="match status" value="1"/>
</dbReference>
<evidence type="ECO:0000313" key="3">
    <source>
        <dbReference type="EMBL" id="GIE13467.1"/>
    </source>
</evidence>
<name>A0A919J4Z4_9ACTN</name>
<dbReference type="InterPro" id="IPR038109">
    <property type="entry name" value="DNA_bind_recomb_sf"/>
</dbReference>
<evidence type="ECO:0000313" key="4">
    <source>
        <dbReference type="Proteomes" id="UP000598174"/>
    </source>
</evidence>
<dbReference type="EMBL" id="BOMM01000049">
    <property type="protein sequence ID" value="GIE13467.1"/>
    <property type="molecule type" value="Genomic_DNA"/>
</dbReference>
<proteinExistence type="predicted"/>
<dbReference type="Gene3D" id="3.40.50.1390">
    <property type="entry name" value="Resolvase, N-terminal catalytic domain"/>
    <property type="match status" value="1"/>
</dbReference>
<dbReference type="RefSeq" id="WP_369077028.1">
    <property type="nucleotide sequence ID" value="NZ_BAAABP010000027.1"/>
</dbReference>
<dbReference type="InterPro" id="IPR050639">
    <property type="entry name" value="SSR_resolvase"/>
</dbReference>
<dbReference type="GO" id="GO:0003677">
    <property type="term" value="F:DNA binding"/>
    <property type="evidence" value="ECO:0007669"/>
    <property type="project" value="InterPro"/>
</dbReference>
<feature type="domain" description="Resolvase/invertase-type recombinase catalytic" evidence="1">
    <location>
        <begin position="21"/>
        <end position="168"/>
    </location>
</feature>
<dbReference type="InterPro" id="IPR036162">
    <property type="entry name" value="Resolvase-like_N_sf"/>
</dbReference>
<dbReference type="InterPro" id="IPR006119">
    <property type="entry name" value="Resolv_N"/>
</dbReference>
<comment type="caution">
    <text evidence="3">The sequence shown here is derived from an EMBL/GenBank/DDBJ whole genome shotgun (WGS) entry which is preliminary data.</text>
</comment>
<evidence type="ECO:0000259" key="2">
    <source>
        <dbReference type="PROSITE" id="PS51737"/>
    </source>
</evidence>